<protein>
    <recommendedName>
        <fullName evidence="1">F-box domain-containing protein</fullName>
    </recommendedName>
</protein>
<evidence type="ECO:0000313" key="2">
    <source>
        <dbReference type="EMBL" id="KAF2275420.1"/>
    </source>
</evidence>
<organism evidence="2 3">
    <name type="scientific">Westerdykella ornata</name>
    <dbReference type="NCBI Taxonomy" id="318751"/>
    <lineage>
        <taxon>Eukaryota</taxon>
        <taxon>Fungi</taxon>
        <taxon>Dikarya</taxon>
        <taxon>Ascomycota</taxon>
        <taxon>Pezizomycotina</taxon>
        <taxon>Dothideomycetes</taxon>
        <taxon>Pleosporomycetidae</taxon>
        <taxon>Pleosporales</taxon>
        <taxon>Sporormiaceae</taxon>
        <taxon>Westerdykella</taxon>
    </lineage>
</organism>
<dbReference type="RefSeq" id="XP_033652959.1">
    <property type="nucleotide sequence ID" value="XM_033803046.1"/>
</dbReference>
<gene>
    <name evidence="2" type="ORF">EI97DRAFT_74172</name>
</gene>
<accession>A0A6A6JFM1</accession>
<dbReference type="AlphaFoldDB" id="A0A6A6JFM1"/>
<dbReference type="InterPro" id="IPR001810">
    <property type="entry name" value="F-box_dom"/>
</dbReference>
<feature type="domain" description="F-box" evidence="1">
    <location>
        <begin position="8"/>
        <end position="59"/>
    </location>
</feature>
<evidence type="ECO:0000313" key="3">
    <source>
        <dbReference type="Proteomes" id="UP000800097"/>
    </source>
</evidence>
<dbReference type="OrthoDB" id="3750626at2759"/>
<dbReference type="EMBL" id="ML986497">
    <property type="protein sequence ID" value="KAF2275420.1"/>
    <property type="molecule type" value="Genomic_DNA"/>
</dbReference>
<proteinExistence type="predicted"/>
<dbReference type="PROSITE" id="PS50181">
    <property type="entry name" value="FBOX"/>
    <property type="match status" value="1"/>
</dbReference>
<dbReference type="Proteomes" id="UP000800097">
    <property type="component" value="Unassembled WGS sequence"/>
</dbReference>
<evidence type="ECO:0000259" key="1">
    <source>
        <dbReference type="PROSITE" id="PS50181"/>
    </source>
</evidence>
<dbReference type="GeneID" id="54556221"/>
<reference evidence="2" key="1">
    <citation type="journal article" date="2020" name="Stud. Mycol.">
        <title>101 Dothideomycetes genomes: a test case for predicting lifestyles and emergence of pathogens.</title>
        <authorList>
            <person name="Haridas S."/>
            <person name="Albert R."/>
            <person name="Binder M."/>
            <person name="Bloem J."/>
            <person name="Labutti K."/>
            <person name="Salamov A."/>
            <person name="Andreopoulos B."/>
            <person name="Baker S."/>
            <person name="Barry K."/>
            <person name="Bills G."/>
            <person name="Bluhm B."/>
            <person name="Cannon C."/>
            <person name="Castanera R."/>
            <person name="Culley D."/>
            <person name="Daum C."/>
            <person name="Ezra D."/>
            <person name="Gonzalez J."/>
            <person name="Henrissat B."/>
            <person name="Kuo A."/>
            <person name="Liang C."/>
            <person name="Lipzen A."/>
            <person name="Lutzoni F."/>
            <person name="Magnuson J."/>
            <person name="Mondo S."/>
            <person name="Nolan M."/>
            <person name="Ohm R."/>
            <person name="Pangilinan J."/>
            <person name="Park H.-J."/>
            <person name="Ramirez L."/>
            <person name="Alfaro M."/>
            <person name="Sun H."/>
            <person name="Tritt A."/>
            <person name="Yoshinaga Y."/>
            <person name="Zwiers L.-H."/>
            <person name="Turgeon B."/>
            <person name="Goodwin S."/>
            <person name="Spatafora J."/>
            <person name="Crous P."/>
            <person name="Grigoriev I."/>
        </authorList>
    </citation>
    <scope>NUCLEOTIDE SEQUENCE</scope>
    <source>
        <strain evidence="2">CBS 379.55</strain>
    </source>
</reference>
<keyword evidence="3" id="KW-1185">Reference proteome</keyword>
<sequence length="546" mass="62077">MDADSTGRVRLESLPNELLGDIAENLHALDTDREGFLTSLALVSRRFREVAELVVYRDLHIPKGRPIRLDLLLRTLLERPDLASKARILSSAIFPSGTREWHGMTSPPDEFEKIKTQCIKYLQTALEAGPKSSMLTTSLLKGVDGAWGYDINVYIGLMITLLPNLQDLDICGPKRYLTIHDETWRLERLFHMASEADLNGNSLRHLQESTPLFNSIKNVKTLTIQGWQLPLLNLPFDSLKTLDITILEEEYDSEDPDWSPNLPLPITLHCRYPNLSTLVIRSDWLELCSDSEQSWRTSRVLEAVGCQGVMQFKFILQSYPTGYCSSRTGYLAEFNLLIENLYALKETLESLTVDYDDTTTGSLRDPHLDPRHLKTCGAAKSMRGFKKLKSLKVLQRVLLDGTYAQLPTKNRPGDILPPGLEELVIVCPNRKIIQWLEELAEDRMADSNLSVPNLRCIVLLCRVRWGESASWFLRRPSAFLKVRQVGIDVQVIQDADETVSILPYCILFDCFCRQCQEADEGTTLWDEDWTDEAWSARLFGLPSDTN</sequence>
<name>A0A6A6JFM1_WESOR</name>